<dbReference type="OrthoDB" id="5296at2759"/>
<keyword evidence="2" id="KW-0472">Membrane</keyword>
<keyword evidence="4" id="KW-1185">Reference proteome</keyword>
<dbReference type="AlphaFoldDB" id="A0A3L6RN85"/>
<evidence type="ECO:0008006" key="5">
    <source>
        <dbReference type="Google" id="ProtNLM"/>
    </source>
</evidence>
<feature type="region of interest" description="Disordered" evidence="1">
    <location>
        <begin position="115"/>
        <end position="158"/>
    </location>
</feature>
<keyword evidence="2" id="KW-1133">Transmembrane helix</keyword>
<feature type="compositionally biased region" description="Polar residues" evidence="1">
    <location>
        <begin position="341"/>
        <end position="352"/>
    </location>
</feature>
<dbReference type="EMBL" id="PQIB02000007">
    <property type="protein sequence ID" value="RLN07222.1"/>
    <property type="molecule type" value="Genomic_DNA"/>
</dbReference>
<evidence type="ECO:0000313" key="3">
    <source>
        <dbReference type="EMBL" id="RLN07222.1"/>
    </source>
</evidence>
<feature type="region of interest" description="Disordered" evidence="1">
    <location>
        <begin position="314"/>
        <end position="360"/>
    </location>
</feature>
<accession>A0A3L6RN85</accession>
<dbReference type="InterPro" id="IPR021434">
    <property type="entry name" value="DUF3082"/>
</dbReference>
<comment type="caution">
    <text evidence="3">The sequence shown here is derived from an EMBL/GenBank/DDBJ whole genome shotgun (WGS) entry which is preliminary data.</text>
</comment>
<dbReference type="Proteomes" id="UP000275267">
    <property type="component" value="Unassembled WGS sequence"/>
</dbReference>
<dbReference type="Gene3D" id="1.10.510.10">
    <property type="entry name" value="Transferase(Phosphotransferase) domain 1"/>
    <property type="match status" value="1"/>
</dbReference>
<dbReference type="SUPFAM" id="SSF56112">
    <property type="entry name" value="Protein kinase-like (PK-like)"/>
    <property type="match status" value="1"/>
</dbReference>
<evidence type="ECO:0000256" key="1">
    <source>
        <dbReference type="SAM" id="MobiDB-lite"/>
    </source>
</evidence>
<evidence type="ECO:0000313" key="4">
    <source>
        <dbReference type="Proteomes" id="UP000275267"/>
    </source>
</evidence>
<dbReference type="GO" id="GO:0009535">
    <property type="term" value="C:chloroplast thylakoid membrane"/>
    <property type="evidence" value="ECO:0007669"/>
    <property type="project" value="TreeGrafter"/>
</dbReference>
<keyword evidence="2" id="KW-0812">Transmembrane</keyword>
<dbReference type="Pfam" id="PF11282">
    <property type="entry name" value="DUF3082"/>
    <property type="match status" value="1"/>
</dbReference>
<feature type="transmembrane region" description="Helical" evidence="2">
    <location>
        <begin position="164"/>
        <end position="184"/>
    </location>
</feature>
<organism evidence="3 4">
    <name type="scientific">Panicum miliaceum</name>
    <name type="common">Proso millet</name>
    <name type="synonym">Broomcorn millet</name>
    <dbReference type="NCBI Taxonomy" id="4540"/>
    <lineage>
        <taxon>Eukaryota</taxon>
        <taxon>Viridiplantae</taxon>
        <taxon>Streptophyta</taxon>
        <taxon>Embryophyta</taxon>
        <taxon>Tracheophyta</taxon>
        <taxon>Spermatophyta</taxon>
        <taxon>Magnoliopsida</taxon>
        <taxon>Liliopsida</taxon>
        <taxon>Poales</taxon>
        <taxon>Poaceae</taxon>
        <taxon>PACMAD clade</taxon>
        <taxon>Panicoideae</taxon>
        <taxon>Panicodae</taxon>
        <taxon>Paniceae</taxon>
        <taxon>Panicinae</taxon>
        <taxon>Panicum</taxon>
        <taxon>Panicum sect. Panicum</taxon>
    </lineage>
</organism>
<dbReference type="PANTHER" id="PTHR35733">
    <property type="entry name" value="OS02G0307800 PROTEIN"/>
    <property type="match status" value="1"/>
</dbReference>
<feature type="compositionally biased region" description="Low complexity" evidence="1">
    <location>
        <begin position="328"/>
        <end position="340"/>
    </location>
</feature>
<reference evidence="4" key="1">
    <citation type="journal article" date="2019" name="Nat. Commun.">
        <title>The genome of broomcorn millet.</title>
        <authorList>
            <person name="Zou C."/>
            <person name="Miki D."/>
            <person name="Li D."/>
            <person name="Tang Q."/>
            <person name="Xiao L."/>
            <person name="Rajput S."/>
            <person name="Deng P."/>
            <person name="Jia W."/>
            <person name="Huang R."/>
            <person name="Zhang M."/>
            <person name="Sun Y."/>
            <person name="Hu J."/>
            <person name="Fu X."/>
            <person name="Schnable P.S."/>
            <person name="Li F."/>
            <person name="Zhang H."/>
            <person name="Feng B."/>
            <person name="Zhu X."/>
            <person name="Liu R."/>
            <person name="Schnable J.C."/>
            <person name="Zhu J.-K."/>
            <person name="Zhang H."/>
        </authorList>
    </citation>
    <scope>NUCLEOTIDE SEQUENCE [LARGE SCALE GENOMIC DNA]</scope>
</reference>
<dbReference type="InterPro" id="IPR011009">
    <property type="entry name" value="Kinase-like_dom_sf"/>
</dbReference>
<dbReference type="PANTHER" id="PTHR35733:SF1">
    <property type="entry name" value="OS02G0307800 PROTEIN"/>
    <property type="match status" value="1"/>
</dbReference>
<gene>
    <name evidence="3" type="ORF">C2845_PM11G15820</name>
</gene>
<proteinExistence type="predicted"/>
<dbReference type="Gene3D" id="3.30.200.20">
    <property type="entry name" value="Phosphorylase Kinase, domain 1"/>
    <property type="match status" value="1"/>
</dbReference>
<protein>
    <recommendedName>
        <fullName evidence="5">Protein kinase domain-containing protein</fullName>
    </recommendedName>
</protein>
<evidence type="ECO:0000256" key="2">
    <source>
        <dbReference type="SAM" id="Phobius"/>
    </source>
</evidence>
<name>A0A3L6RN85_PANMI</name>
<feature type="transmembrane region" description="Helical" evidence="2">
    <location>
        <begin position="275"/>
        <end position="302"/>
    </location>
</feature>
<sequence>MRKLGLDSEYLYLIMEYLPGGNMMTLLIRKDTLTEDETMFYVGETVLAIEAIQKHNYIHSPYTLHSTPLHSTATMLLLHCSPRIHLHRLSPTRRLPLASPSPLPGRRLRRSTAIRTEPEAPAPAPSSAAETEPPDAGAVDVDGEGPVELSAPTLFSTDDNPTTLQIATSLLLTGAISIFLFRSLRRRARRAKELRVRSSGVNKPNNLTEEALQGLRMMSASPIETEKPPSPVQALLGGIAAGVIAVILYKFSTTIEAALNRQTISDSFSVRQITITIRTIITGLCYLATSVFGINAVGLILYSLQLTFQSIMDDDSSSSSTGKINEQSNTMASSDSSTSNRESASSDLQQISDKSKNSPE</sequence>
<dbReference type="STRING" id="4540.A0A3L6RN85"/>